<dbReference type="EMBL" id="JAGGMS010000001">
    <property type="protein sequence ID" value="MBP2179443.1"/>
    <property type="molecule type" value="Genomic_DNA"/>
</dbReference>
<dbReference type="InterPro" id="IPR036890">
    <property type="entry name" value="HATPase_C_sf"/>
</dbReference>
<reference evidence="1 2" key="1">
    <citation type="submission" date="2021-03" db="EMBL/GenBank/DDBJ databases">
        <title>Sequencing the genomes of 1000 actinobacteria strains.</title>
        <authorList>
            <person name="Klenk H.-P."/>
        </authorList>
    </citation>
    <scope>NUCLEOTIDE SEQUENCE [LARGE SCALE GENOMIC DNA]</scope>
    <source>
        <strain evidence="1 2">DSM 45510</strain>
    </source>
</reference>
<dbReference type="Proteomes" id="UP000741013">
    <property type="component" value="Unassembled WGS sequence"/>
</dbReference>
<keyword evidence="1" id="KW-0418">Kinase</keyword>
<organism evidence="1 2">
    <name type="scientific">Amycolatopsis magusensis</name>
    <dbReference type="NCBI Taxonomy" id="882444"/>
    <lineage>
        <taxon>Bacteria</taxon>
        <taxon>Bacillati</taxon>
        <taxon>Actinomycetota</taxon>
        <taxon>Actinomycetes</taxon>
        <taxon>Pseudonocardiales</taxon>
        <taxon>Pseudonocardiaceae</taxon>
        <taxon>Amycolatopsis</taxon>
    </lineage>
</organism>
<gene>
    <name evidence="1" type="ORF">JOM49_000969</name>
</gene>
<sequence length="147" mass="15633">MDVTNGKQPALDEIGPLDDIEVRLGADLAHLPIIRALVSNLAVRADFDLDTIADLRLAIDEACSTLITRAQAGSLLTCRFVLEDGQLRFRGTVPSTDGEAPSSGSFGWRVLTTLADSAASWVDVPAGGEQVVHIELAKRRADVRPGA</sequence>
<dbReference type="GO" id="GO:0004674">
    <property type="term" value="F:protein serine/threonine kinase activity"/>
    <property type="evidence" value="ECO:0007669"/>
    <property type="project" value="UniProtKB-EC"/>
</dbReference>
<name>A0ABS4PJA2_9PSEU</name>
<proteinExistence type="predicted"/>
<dbReference type="Gene3D" id="3.30.565.10">
    <property type="entry name" value="Histidine kinase-like ATPase, C-terminal domain"/>
    <property type="match status" value="1"/>
</dbReference>
<accession>A0ABS4PJA2</accession>
<dbReference type="EC" id="2.7.11.1" evidence="1"/>
<keyword evidence="2" id="KW-1185">Reference proteome</keyword>
<keyword evidence="1" id="KW-0808">Transferase</keyword>
<evidence type="ECO:0000313" key="1">
    <source>
        <dbReference type="EMBL" id="MBP2179443.1"/>
    </source>
</evidence>
<protein>
    <submittedName>
        <fullName evidence="1">Serine/threonine-protein kinase RsbW</fullName>
        <ecNumber evidence="1">2.7.11.1</ecNumber>
    </submittedName>
</protein>
<evidence type="ECO:0000313" key="2">
    <source>
        <dbReference type="Proteomes" id="UP000741013"/>
    </source>
</evidence>
<comment type="caution">
    <text evidence="1">The sequence shown here is derived from an EMBL/GenBank/DDBJ whole genome shotgun (WGS) entry which is preliminary data.</text>
</comment>